<evidence type="ECO:0000259" key="1">
    <source>
        <dbReference type="Pfam" id="PF08241"/>
    </source>
</evidence>
<keyword evidence="2" id="KW-0808">Transferase</keyword>
<reference evidence="2 3" key="1">
    <citation type="submission" date="2019-03" db="EMBL/GenBank/DDBJ databases">
        <title>Draft genome sequences of novel Actinobacteria.</title>
        <authorList>
            <person name="Sahin N."/>
            <person name="Ay H."/>
            <person name="Saygin H."/>
        </authorList>
    </citation>
    <scope>NUCLEOTIDE SEQUENCE [LARGE SCALE GENOMIC DNA]</scope>
    <source>
        <strain evidence="2 3">DSM 41900</strain>
    </source>
</reference>
<dbReference type="InterPro" id="IPR050508">
    <property type="entry name" value="Methyltransf_Superfamily"/>
</dbReference>
<dbReference type="SUPFAM" id="SSF53335">
    <property type="entry name" value="S-adenosyl-L-methionine-dependent methyltransferases"/>
    <property type="match status" value="1"/>
</dbReference>
<dbReference type="AlphaFoldDB" id="A0A4R4SKZ0"/>
<evidence type="ECO:0000313" key="3">
    <source>
        <dbReference type="Proteomes" id="UP000295345"/>
    </source>
</evidence>
<dbReference type="Pfam" id="PF08241">
    <property type="entry name" value="Methyltransf_11"/>
    <property type="match status" value="1"/>
</dbReference>
<keyword evidence="3" id="KW-1185">Reference proteome</keyword>
<keyword evidence="2" id="KW-0489">Methyltransferase</keyword>
<dbReference type="GO" id="GO:0032259">
    <property type="term" value="P:methylation"/>
    <property type="evidence" value="ECO:0007669"/>
    <property type="project" value="UniProtKB-KW"/>
</dbReference>
<feature type="domain" description="Methyltransferase type 11" evidence="1">
    <location>
        <begin position="50"/>
        <end position="137"/>
    </location>
</feature>
<dbReference type="OrthoDB" id="189743at2"/>
<proteinExistence type="predicted"/>
<dbReference type="EMBL" id="SMKI01000524">
    <property type="protein sequence ID" value="TDC64301.1"/>
    <property type="molecule type" value="Genomic_DNA"/>
</dbReference>
<dbReference type="InterPro" id="IPR029063">
    <property type="entry name" value="SAM-dependent_MTases_sf"/>
</dbReference>
<dbReference type="GO" id="GO:0008757">
    <property type="term" value="F:S-adenosylmethionine-dependent methyltransferase activity"/>
    <property type="evidence" value="ECO:0007669"/>
    <property type="project" value="InterPro"/>
</dbReference>
<organism evidence="2 3">
    <name type="scientific">Streptomyces hainanensis</name>
    <dbReference type="NCBI Taxonomy" id="402648"/>
    <lineage>
        <taxon>Bacteria</taxon>
        <taxon>Bacillati</taxon>
        <taxon>Actinomycetota</taxon>
        <taxon>Actinomycetes</taxon>
        <taxon>Kitasatosporales</taxon>
        <taxon>Streptomycetaceae</taxon>
        <taxon>Streptomyces</taxon>
    </lineage>
</organism>
<sequence>MAPTAAYDEIADWYESEFLPDGRRAGPAGDPLELHRLLGELLGEGVGACLEIGCGTGANAAWVRALGRTPVGVDLSAGMLRHARGRLPAARADATRLPIADGSVPAVLAMMVHTDMPDYPAVLREAARVLRPGGRLVHIGVHPCFCGGFADRADPEAVVLRPGYLDGHWTRDSWTTRGLRDKVGASHWPLPALLAAFGAAGLVLDAFGEGGSPVPTVLAVRAVKPVGAGTQVVG</sequence>
<dbReference type="RefSeq" id="WP_132821615.1">
    <property type="nucleotide sequence ID" value="NZ_SMKI01000524.1"/>
</dbReference>
<protein>
    <submittedName>
        <fullName evidence="2">Class I SAM-dependent methyltransferase</fullName>
    </submittedName>
</protein>
<comment type="caution">
    <text evidence="2">The sequence shown here is derived from an EMBL/GenBank/DDBJ whole genome shotgun (WGS) entry which is preliminary data.</text>
</comment>
<dbReference type="Proteomes" id="UP000295345">
    <property type="component" value="Unassembled WGS sequence"/>
</dbReference>
<name>A0A4R4SKZ0_9ACTN</name>
<evidence type="ECO:0000313" key="2">
    <source>
        <dbReference type="EMBL" id="TDC64301.1"/>
    </source>
</evidence>
<dbReference type="Gene3D" id="3.40.50.150">
    <property type="entry name" value="Vaccinia Virus protein VP39"/>
    <property type="match status" value="1"/>
</dbReference>
<gene>
    <name evidence="2" type="ORF">E1283_31650</name>
</gene>
<dbReference type="CDD" id="cd02440">
    <property type="entry name" value="AdoMet_MTases"/>
    <property type="match status" value="1"/>
</dbReference>
<dbReference type="InterPro" id="IPR013216">
    <property type="entry name" value="Methyltransf_11"/>
</dbReference>
<accession>A0A4R4SKZ0</accession>
<dbReference type="PANTHER" id="PTHR42912">
    <property type="entry name" value="METHYLTRANSFERASE"/>
    <property type="match status" value="1"/>
</dbReference>